<sequence length="316" mass="35885">MSYSDETSRPLLSAPQTKKNALSRREKEERFWGWVMILPLIAGLTVFYFIPFIQNVFYSFTDLGEFQIWNTISFDNYINLWSDAEFLSAVGNTLIYVAICVPLITFLSLLLAIGLNQAIRGQWLFRTLLFLPAVTMPAAIAMVWQWLMNRNFGLLNQLLGFFHLSAVGWLSDPDVVRLSASVVIIWSAIALKMIILLAGLQGIPKQIYEAASLDGIGKLRCFWSITLPLMIPTLFFVLVIAFIETLQIFDVVYLLFGSSSMVDDQTMTIAYLFYKYAFIYQEKGYASAIAVVIFLLTMALTLLQIWVGKRLKARQG</sequence>
<feature type="transmembrane region" description="Helical" evidence="8">
    <location>
        <begin position="31"/>
        <end position="53"/>
    </location>
</feature>
<gene>
    <name evidence="11" type="ORF">AO703_18550</name>
</gene>
<evidence type="ECO:0000259" key="10">
    <source>
        <dbReference type="PROSITE" id="PS50928"/>
    </source>
</evidence>
<comment type="subcellular location">
    <subcellularLocation>
        <location evidence="1">Cell inner membrane</location>
        <topology evidence="1">Multi-pass membrane protein</topology>
    </subcellularLocation>
    <subcellularLocation>
        <location evidence="8">Cell membrane</location>
        <topology evidence="8">Multi-pass membrane protein</topology>
    </subcellularLocation>
</comment>
<feature type="transmembrane region" description="Helical" evidence="8">
    <location>
        <begin position="178"/>
        <end position="200"/>
    </location>
</feature>
<dbReference type="InterPro" id="IPR051393">
    <property type="entry name" value="ABC_transporter_permease"/>
</dbReference>
<evidence type="ECO:0000313" key="12">
    <source>
        <dbReference type="Proteomes" id="UP000069162"/>
    </source>
</evidence>
<evidence type="ECO:0000256" key="9">
    <source>
        <dbReference type="SAM" id="MobiDB-lite"/>
    </source>
</evidence>
<dbReference type="RefSeq" id="WP_062742120.1">
    <property type="nucleotide sequence ID" value="NZ_CP012871.1"/>
</dbReference>
<feature type="transmembrane region" description="Helical" evidence="8">
    <location>
        <begin position="221"/>
        <end position="243"/>
    </location>
</feature>
<evidence type="ECO:0000256" key="5">
    <source>
        <dbReference type="ARBA" id="ARBA00022692"/>
    </source>
</evidence>
<accession>A0A806X7Y4</accession>
<proteinExistence type="inferred from homology"/>
<comment type="similarity">
    <text evidence="8">Belongs to the binding-protein-dependent transport system permease family.</text>
</comment>
<keyword evidence="5 8" id="KW-0812">Transmembrane</keyword>
<feature type="transmembrane region" description="Helical" evidence="8">
    <location>
        <begin position="94"/>
        <end position="115"/>
    </location>
</feature>
<dbReference type="Pfam" id="PF00528">
    <property type="entry name" value="BPD_transp_1"/>
    <property type="match status" value="1"/>
</dbReference>
<keyword evidence="7 8" id="KW-0472">Membrane</keyword>
<organism evidence="11 12">
    <name type="scientific">[Enterobacter] lignolyticus</name>
    <dbReference type="NCBI Taxonomy" id="1334193"/>
    <lineage>
        <taxon>Bacteria</taxon>
        <taxon>Pseudomonadati</taxon>
        <taxon>Pseudomonadota</taxon>
        <taxon>Gammaproteobacteria</taxon>
        <taxon>Enterobacterales</taxon>
        <taxon>Enterobacteriaceae</taxon>
        <taxon>Pluralibacter</taxon>
    </lineage>
</organism>
<keyword evidence="4" id="KW-0997">Cell inner membrane</keyword>
<dbReference type="GO" id="GO:0005886">
    <property type="term" value="C:plasma membrane"/>
    <property type="evidence" value="ECO:0007669"/>
    <property type="project" value="UniProtKB-SubCell"/>
</dbReference>
<reference evidence="12" key="1">
    <citation type="submission" date="2015-10" db="EMBL/GenBank/DDBJ databases">
        <title>Complete Genome Sequencing of Klebsiella sp. strain G5.</title>
        <authorList>
            <person name="Chan K.-G."/>
            <person name="Chen J.-W."/>
        </authorList>
    </citation>
    <scope>NUCLEOTIDE SEQUENCE [LARGE SCALE GENOMIC DNA]</scope>
    <source>
        <strain evidence="12">G5</strain>
    </source>
</reference>
<evidence type="ECO:0000313" key="11">
    <source>
        <dbReference type="EMBL" id="ALR78206.1"/>
    </source>
</evidence>
<dbReference type="OrthoDB" id="8417460at2"/>
<evidence type="ECO:0000256" key="7">
    <source>
        <dbReference type="ARBA" id="ARBA00023136"/>
    </source>
</evidence>
<dbReference type="PROSITE" id="PS50928">
    <property type="entry name" value="ABC_TM1"/>
    <property type="match status" value="1"/>
</dbReference>
<keyword evidence="6 8" id="KW-1133">Transmembrane helix</keyword>
<evidence type="ECO:0000256" key="2">
    <source>
        <dbReference type="ARBA" id="ARBA00022448"/>
    </source>
</evidence>
<feature type="transmembrane region" description="Helical" evidence="8">
    <location>
        <begin position="127"/>
        <end position="147"/>
    </location>
</feature>
<evidence type="ECO:0000256" key="1">
    <source>
        <dbReference type="ARBA" id="ARBA00004429"/>
    </source>
</evidence>
<dbReference type="AlphaFoldDB" id="A0A806X7Y4"/>
<evidence type="ECO:0000256" key="6">
    <source>
        <dbReference type="ARBA" id="ARBA00022989"/>
    </source>
</evidence>
<name>A0A806X7Y4_9ENTR</name>
<protein>
    <submittedName>
        <fullName evidence="11">Sugar ABC transporter permease</fullName>
    </submittedName>
</protein>
<dbReference type="KEGG" id="kle:AO703_18550"/>
<keyword evidence="3" id="KW-1003">Cell membrane</keyword>
<keyword evidence="2 8" id="KW-0813">Transport</keyword>
<evidence type="ECO:0000256" key="4">
    <source>
        <dbReference type="ARBA" id="ARBA00022519"/>
    </source>
</evidence>
<dbReference type="GO" id="GO:0055085">
    <property type="term" value="P:transmembrane transport"/>
    <property type="evidence" value="ECO:0007669"/>
    <property type="project" value="InterPro"/>
</dbReference>
<evidence type="ECO:0000256" key="3">
    <source>
        <dbReference type="ARBA" id="ARBA00022475"/>
    </source>
</evidence>
<dbReference type="PANTHER" id="PTHR30193:SF41">
    <property type="entry name" value="DIACETYLCHITOBIOSE UPTAKE SYSTEM PERMEASE PROTEIN NGCF"/>
    <property type="match status" value="1"/>
</dbReference>
<dbReference type="SUPFAM" id="SSF161098">
    <property type="entry name" value="MetI-like"/>
    <property type="match status" value="1"/>
</dbReference>
<feature type="region of interest" description="Disordered" evidence="9">
    <location>
        <begin position="1"/>
        <end position="21"/>
    </location>
</feature>
<feature type="transmembrane region" description="Helical" evidence="8">
    <location>
        <begin position="285"/>
        <end position="307"/>
    </location>
</feature>
<feature type="domain" description="ABC transmembrane type-1" evidence="10">
    <location>
        <begin position="90"/>
        <end position="304"/>
    </location>
</feature>
<dbReference type="Proteomes" id="UP000069162">
    <property type="component" value="Chromosome"/>
</dbReference>
<evidence type="ECO:0000256" key="8">
    <source>
        <dbReference type="RuleBase" id="RU363032"/>
    </source>
</evidence>
<dbReference type="InterPro" id="IPR035906">
    <property type="entry name" value="MetI-like_sf"/>
</dbReference>
<dbReference type="CDD" id="cd06261">
    <property type="entry name" value="TM_PBP2"/>
    <property type="match status" value="1"/>
</dbReference>
<dbReference type="PANTHER" id="PTHR30193">
    <property type="entry name" value="ABC TRANSPORTER PERMEASE PROTEIN"/>
    <property type="match status" value="1"/>
</dbReference>
<dbReference type="Gene3D" id="1.10.3720.10">
    <property type="entry name" value="MetI-like"/>
    <property type="match status" value="1"/>
</dbReference>
<dbReference type="EMBL" id="CP012871">
    <property type="protein sequence ID" value="ALR78206.1"/>
    <property type="molecule type" value="Genomic_DNA"/>
</dbReference>
<dbReference type="InterPro" id="IPR000515">
    <property type="entry name" value="MetI-like"/>
</dbReference>